<evidence type="ECO:0000313" key="2">
    <source>
        <dbReference type="Proteomes" id="UP000530234"/>
    </source>
</evidence>
<protein>
    <submittedName>
        <fullName evidence="1">Uncharacterized protein</fullName>
    </submittedName>
</protein>
<gene>
    <name evidence="1" type="ORF">FOE67_09975</name>
</gene>
<proteinExistence type="predicted"/>
<comment type="caution">
    <text evidence="1">The sequence shown here is derived from an EMBL/GenBank/DDBJ whole genome shotgun (WGS) entry which is preliminary data.</text>
</comment>
<dbReference type="Proteomes" id="UP000530234">
    <property type="component" value="Unassembled WGS sequence"/>
</dbReference>
<keyword evidence="2" id="KW-1185">Reference proteome</keyword>
<organism evidence="1 2">
    <name type="scientific">Streptomyces calidiresistens</name>
    <dbReference type="NCBI Taxonomy" id="1485586"/>
    <lineage>
        <taxon>Bacteria</taxon>
        <taxon>Bacillati</taxon>
        <taxon>Actinomycetota</taxon>
        <taxon>Actinomycetes</taxon>
        <taxon>Kitasatosporales</taxon>
        <taxon>Streptomycetaceae</taxon>
        <taxon>Streptomyces</taxon>
    </lineage>
</organism>
<sequence length="87" mass="9435">MGIEGEQLVLDYLSRVGDLAHTTGMSPTERRDLVTRLRADITRRRAEVQGDESRADVKRILKSVGRPEDVVAAAGERGAAVPAPRPA</sequence>
<dbReference type="EMBL" id="VKHS01000177">
    <property type="protein sequence ID" value="MBB0229832.1"/>
    <property type="molecule type" value="Genomic_DNA"/>
</dbReference>
<dbReference type="AlphaFoldDB" id="A0A7W3T2Q3"/>
<reference evidence="2" key="1">
    <citation type="submission" date="2019-10" db="EMBL/GenBank/DDBJ databases">
        <title>Streptomyces sp. nov., a novel actinobacterium isolated from alkaline environment.</title>
        <authorList>
            <person name="Golinska P."/>
        </authorList>
    </citation>
    <scope>NUCLEOTIDE SEQUENCE [LARGE SCALE GENOMIC DNA]</scope>
    <source>
        <strain evidence="2">DSM 42108</strain>
    </source>
</reference>
<name>A0A7W3T2Q3_9ACTN</name>
<evidence type="ECO:0000313" key="1">
    <source>
        <dbReference type="EMBL" id="MBB0229832.1"/>
    </source>
</evidence>
<accession>A0A7W3T2Q3</accession>
<feature type="non-terminal residue" evidence="1">
    <location>
        <position position="87"/>
    </location>
</feature>